<feature type="transmembrane region" description="Helical" evidence="1">
    <location>
        <begin position="170"/>
        <end position="187"/>
    </location>
</feature>
<evidence type="ECO:0000313" key="2">
    <source>
        <dbReference type="EMBL" id="NIY67720.1"/>
    </source>
</evidence>
<evidence type="ECO:0000313" key="3">
    <source>
        <dbReference type="Proteomes" id="UP000536624"/>
    </source>
</evidence>
<dbReference type="EMBL" id="JAALLH010000001">
    <property type="protein sequence ID" value="NIY67720.1"/>
    <property type="molecule type" value="Genomic_DNA"/>
</dbReference>
<reference evidence="2 3" key="1">
    <citation type="submission" date="2020-02" db="EMBL/GenBank/DDBJ databases">
        <title>Streptomyces malaysiensis DSM14702 (JHCC583434, PFL_A843) Genome sequencing and assembly.</title>
        <authorList>
            <person name="Samborskyy M."/>
        </authorList>
    </citation>
    <scope>NUCLEOTIDE SEQUENCE [LARGE SCALE GENOMIC DNA]</scope>
    <source>
        <strain evidence="2 3">DSM 14702</strain>
    </source>
</reference>
<name>A0A7X5X8D4_STRMQ</name>
<feature type="transmembrane region" description="Helical" evidence="1">
    <location>
        <begin position="144"/>
        <end position="163"/>
    </location>
</feature>
<evidence type="ECO:0000256" key="1">
    <source>
        <dbReference type="SAM" id="Phobius"/>
    </source>
</evidence>
<dbReference type="Proteomes" id="UP000536624">
    <property type="component" value="Unassembled WGS sequence"/>
</dbReference>
<feature type="transmembrane region" description="Helical" evidence="1">
    <location>
        <begin position="36"/>
        <end position="61"/>
    </location>
</feature>
<proteinExistence type="predicted"/>
<protein>
    <submittedName>
        <fullName evidence="2">Membrane protein</fullName>
    </submittedName>
</protein>
<organism evidence="2 3">
    <name type="scientific">Streptomyces malaysiensis</name>
    <dbReference type="NCBI Taxonomy" id="92644"/>
    <lineage>
        <taxon>Bacteria</taxon>
        <taxon>Bacillati</taxon>
        <taxon>Actinomycetota</taxon>
        <taxon>Actinomycetes</taxon>
        <taxon>Kitasatosporales</taxon>
        <taxon>Streptomycetaceae</taxon>
        <taxon>Streptomyces</taxon>
        <taxon>Streptomyces violaceusniger group</taxon>
    </lineage>
</organism>
<keyword evidence="1" id="KW-1133">Transmembrane helix</keyword>
<sequence>MFGGRLTGGPGMARIAAMAFTGVTKRSRGRRAGESAYGLLLIAKNVTMVLVAALILAAGVWSSWGDAKPTMLTKGLERGTVAVSDCDDEWCTGSFTPAEAGGKAHGRVRIDKAVTDGTGDHVAVALKPGTDHAVRTGIAGTLHAWVPFGGSLLLTSLIVAGGLRLRRTGWVMGLLGAALLGASFATLTL</sequence>
<dbReference type="AlphaFoldDB" id="A0A7X5X8D4"/>
<comment type="caution">
    <text evidence="2">The sequence shown here is derived from an EMBL/GenBank/DDBJ whole genome shotgun (WGS) entry which is preliminary data.</text>
</comment>
<keyword evidence="1" id="KW-0472">Membrane</keyword>
<gene>
    <name evidence="2" type="ORF">SMALB_5785</name>
</gene>
<accession>A0A7X5X8D4</accession>
<keyword evidence="1" id="KW-0812">Transmembrane</keyword>